<feature type="transmembrane region" description="Helical" evidence="1">
    <location>
        <begin position="51"/>
        <end position="74"/>
    </location>
</feature>
<feature type="transmembrane region" description="Helical" evidence="1">
    <location>
        <begin position="21"/>
        <end position="45"/>
    </location>
</feature>
<sequence length="160" mass="16730">MSHLLIDLQAFTESLPPLLRWVGVVLAALIPYVEAEGASIIGIVAGIHPAIAIPAAVVGNAIALAVIIAVTSAVRAGVTRNRLPEANPKKQRMRRVFDRWGVPGVSFLGPLLLPSHVTAAAMVGFGAPKARVFVWGVVAVAAWAVVLGVLVYLGVRVALH</sequence>
<keyword evidence="3" id="KW-1185">Reference proteome</keyword>
<protein>
    <recommendedName>
        <fullName evidence="4">Small multi-drug export protein</fullName>
    </recommendedName>
</protein>
<dbReference type="EMBL" id="CACRYJ010000004">
    <property type="protein sequence ID" value="VZO34988.1"/>
    <property type="molecule type" value="Genomic_DNA"/>
</dbReference>
<feature type="transmembrane region" description="Helical" evidence="1">
    <location>
        <begin position="132"/>
        <end position="155"/>
    </location>
</feature>
<evidence type="ECO:0008006" key="4">
    <source>
        <dbReference type="Google" id="ProtNLM"/>
    </source>
</evidence>
<comment type="caution">
    <text evidence="2">The sequence shown here is derived from an EMBL/GenBank/DDBJ whole genome shotgun (WGS) entry which is preliminary data.</text>
</comment>
<gene>
    <name evidence="2" type="ORF">HALOF300_00257</name>
</gene>
<keyword evidence="1" id="KW-0472">Membrane</keyword>
<dbReference type="AlphaFoldDB" id="A0A7M4DDR8"/>
<evidence type="ECO:0000313" key="3">
    <source>
        <dbReference type="Proteomes" id="UP000419743"/>
    </source>
</evidence>
<dbReference type="RefSeq" id="WP_156738830.1">
    <property type="nucleotide sequence ID" value="NZ_CACRYJ010000004.1"/>
</dbReference>
<evidence type="ECO:0000256" key="1">
    <source>
        <dbReference type="SAM" id="Phobius"/>
    </source>
</evidence>
<feature type="transmembrane region" description="Helical" evidence="1">
    <location>
        <begin position="100"/>
        <end position="126"/>
    </location>
</feature>
<accession>A0A7M4DDR8</accession>
<keyword evidence="1" id="KW-0812">Transmembrane</keyword>
<dbReference type="Proteomes" id="UP000419743">
    <property type="component" value="Unassembled WGS sequence"/>
</dbReference>
<keyword evidence="1" id="KW-1133">Transmembrane helix</keyword>
<proteinExistence type="predicted"/>
<reference evidence="2 3" key="1">
    <citation type="submission" date="2019-11" db="EMBL/GenBank/DDBJ databases">
        <authorList>
            <person name="Criscuolo A."/>
        </authorList>
    </citation>
    <scope>NUCLEOTIDE SEQUENCE [LARGE SCALE GENOMIC DNA]</scope>
    <source>
        <strain evidence="2">CIP111667</strain>
    </source>
</reference>
<name>A0A7M4DDR8_9MICO</name>
<evidence type="ECO:0000313" key="2">
    <source>
        <dbReference type="EMBL" id="VZO34988.1"/>
    </source>
</evidence>
<organism evidence="2 3">
    <name type="scientific">Occultella aeris</name>
    <dbReference type="NCBI Taxonomy" id="2761496"/>
    <lineage>
        <taxon>Bacteria</taxon>
        <taxon>Bacillati</taxon>
        <taxon>Actinomycetota</taxon>
        <taxon>Actinomycetes</taxon>
        <taxon>Micrococcales</taxon>
        <taxon>Ruaniaceae</taxon>
        <taxon>Occultella</taxon>
    </lineage>
</organism>